<evidence type="ECO:0000313" key="1">
    <source>
        <dbReference type="EMBL" id="KDQ26450.1"/>
    </source>
</evidence>
<dbReference type="AlphaFoldDB" id="A0A067NHK7"/>
<evidence type="ECO:0000313" key="2">
    <source>
        <dbReference type="Proteomes" id="UP000027073"/>
    </source>
</evidence>
<dbReference type="Proteomes" id="UP000027073">
    <property type="component" value="Unassembled WGS sequence"/>
</dbReference>
<organism evidence="1 2">
    <name type="scientific">Pleurotus ostreatus (strain PC15)</name>
    <name type="common">Oyster mushroom</name>
    <dbReference type="NCBI Taxonomy" id="1137138"/>
    <lineage>
        <taxon>Eukaryota</taxon>
        <taxon>Fungi</taxon>
        <taxon>Dikarya</taxon>
        <taxon>Basidiomycota</taxon>
        <taxon>Agaricomycotina</taxon>
        <taxon>Agaricomycetes</taxon>
        <taxon>Agaricomycetidae</taxon>
        <taxon>Agaricales</taxon>
        <taxon>Pleurotineae</taxon>
        <taxon>Pleurotaceae</taxon>
        <taxon>Pleurotus</taxon>
    </lineage>
</organism>
<proteinExistence type="predicted"/>
<name>A0A067NHK7_PLEO1</name>
<accession>A0A067NHK7</accession>
<gene>
    <name evidence="1" type="ORF">PLEOSDRAFT_1097207</name>
</gene>
<dbReference type="HOGENOM" id="CLU_1360921_0_0_1"/>
<dbReference type="InParanoid" id="A0A067NHK7"/>
<reference evidence="2" key="1">
    <citation type="journal article" date="2014" name="Proc. Natl. Acad. Sci. U.S.A.">
        <title>Extensive sampling of basidiomycete genomes demonstrates inadequacy of the white-rot/brown-rot paradigm for wood decay fungi.</title>
        <authorList>
            <person name="Riley R."/>
            <person name="Salamov A.A."/>
            <person name="Brown D.W."/>
            <person name="Nagy L.G."/>
            <person name="Floudas D."/>
            <person name="Held B.W."/>
            <person name="Levasseur A."/>
            <person name="Lombard V."/>
            <person name="Morin E."/>
            <person name="Otillar R."/>
            <person name="Lindquist E.A."/>
            <person name="Sun H."/>
            <person name="LaButti K.M."/>
            <person name="Schmutz J."/>
            <person name="Jabbour D."/>
            <person name="Luo H."/>
            <person name="Baker S.E."/>
            <person name="Pisabarro A.G."/>
            <person name="Walton J.D."/>
            <person name="Blanchette R.A."/>
            <person name="Henrissat B."/>
            <person name="Martin F."/>
            <person name="Cullen D."/>
            <person name="Hibbett D.S."/>
            <person name="Grigoriev I.V."/>
        </authorList>
    </citation>
    <scope>NUCLEOTIDE SEQUENCE [LARGE SCALE GENOMIC DNA]</scope>
    <source>
        <strain evidence="2">PC15</strain>
    </source>
</reference>
<dbReference type="VEuPathDB" id="FungiDB:PLEOSDRAFT_1097207"/>
<protein>
    <submittedName>
        <fullName evidence="1">Uncharacterized protein</fullName>
    </submittedName>
</protein>
<dbReference type="EMBL" id="KL198009">
    <property type="protein sequence ID" value="KDQ26450.1"/>
    <property type="molecule type" value="Genomic_DNA"/>
</dbReference>
<sequence length="201" mass="22952">MNQLKAGFDRVGIPGERASLDALSPLQPNSNVQWWQAGLGSISTVKAVVLPFESVREFLGLENPDGQLDKNLAPPLSQTFSDPDAAGTCASPTKLYTPVFSCHPYPHTPSKQQQQQPGIFQSQTIFYHHSKCDYTLNDCDVRINDDFLQQRRDHRIQQQQRFFYHGQLFDHWHYDIASCFASYPPDKQLQYSSANHLCEHR</sequence>